<feature type="compositionally biased region" description="Basic residues" evidence="1">
    <location>
        <begin position="291"/>
        <end position="312"/>
    </location>
</feature>
<evidence type="ECO:0000256" key="1">
    <source>
        <dbReference type="SAM" id="MobiDB-lite"/>
    </source>
</evidence>
<feature type="compositionally biased region" description="Basic and acidic residues" evidence="1">
    <location>
        <begin position="52"/>
        <end position="77"/>
    </location>
</feature>
<feature type="compositionally biased region" description="Polar residues" evidence="1">
    <location>
        <begin position="98"/>
        <end position="108"/>
    </location>
</feature>
<reference evidence="2" key="1">
    <citation type="submission" date="2019-12" db="EMBL/GenBank/DDBJ databases">
        <title>Genome sequencing and annotation of Brassica cretica.</title>
        <authorList>
            <person name="Studholme D.J."/>
            <person name="Sarris P."/>
        </authorList>
    </citation>
    <scope>NUCLEOTIDE SEQUENCE</scope>
    <source>
        <strain evidence="2">PFS-109/04</strain>
        <tissue evidence="2">Leaf</tissue>
    </source>
</reference>
<protein>
    <submittedName>
        <fullName evidence="2">Uncharacterized protein</fullName>
    </submittedName>
</protein>
<proteinExistence type="predicted"/>
<gene>
    <name evidence="2" type="ORF">F2Q69_00060393</name>
</gene>
<feature type="compositionally biased region" description="Basic and acidic residues" evidence="1">
    <location>
        <begin position="7"/>
        <end position="29"/>
    </location>
</feature>
<comment type="caution">
    <text evidence="2">The sequence shown here is derived from an EMBL/GenBank/DDBJ whole genome shotgun (WGS) entry which is preliminary data.</text>
</comment>
<accession>A0A8S9RNV1</accession>
<evidence type="ECO:0000313" key="3">
    <source>
        <dbReference type="Proteomes" id="UP000712600"/>
    </source>
</evidence>
<name>A0A8S9RNV1_BRACR</name>
<feature type="compositionally biased region" description="Basic and acidic residues" evidence="1">
    <location>
        <begin position="84"/>
        <end position="97"/>
    </location>
</feature>
<sequence>MAHRRISSAEKGKDSQRFQNNQERRESSKQRPPKYQPRVWQERTSSRQSSQAKERAEYDYERTSRSSRDHPSFRKLPDPPPHSFYREVSRRTPENRETGSSASKNIQESSDRGIPLQQDQTLIPHEVLNEARDELREYMVQYTKSADPTEREARTERMRLAEEKGEMEETAIQMARTALSASAEKQRRAIEETNVEVTPERVPATLRLGPAFLRISRSGGKNTAASDSQTHERLPASLRLGPVPPHILSQEGDDTAQEPLSGERLSATLRLGPMRPSPTSREKIAEAGVIAKRKPGRPRGKKQQKNRTKTKH</sequence>
<organism evidence="2 3">
    <name type="scientific">Brassica cretica</name>
    <name type="common">Mustard</name>
    <dbReference type="NCBI Taxonomy" id="69181"/>
    <lineage>
        <taxon>Eukaryota</taxon>
        <taxon>Viridiplantae</taxon>
        <taxon>Streptophyta</taxon>
        <taxon>Embryophyta</taxon>
        <taxon>Tracheophyta</taxon>
        <taxon>Spermatophyta</taxon>
        <taxon>Magnoliopsida</taxon>
        <taxon>eudicotyledons</taxon>
        <taxon>Gunneridae</taxon>
        <taxon>Pentapetalae</taxon>
        <taxon>rosids</taxon>
        <taxon>malvids</taxon>
        <taxon>Brassicales</taxon>
        <taxon>Brassicaceae</taxon>
        <taxon>Brassiceae</taxon>
        <taxon>Brassica</taxon>
    </lineage>
</organism>
<feature type="region of interest" description="Disordered" evidence="1">
    <location>
        <begin position="1"/>
        <end position="119"/>
    </location>
</feature>
<feature type="region of interest" description="Disordered" evidence="1">
    <location>
        <begin position="240"/>
        <end position="312"/>
    </location>
</feature>
<evidence type="ECO:0000313" key="2">
    <source>
        <dbReference type="EMBL" id="KAF3574580.1"/>
    </source>
</evidence>
<dbReference type="Proteomes" id="UP000712600">
    <property type="component" value="Unassembled WGS sequence"/>
</dbReference>
<dbReference type="AlphaFoldDB" id="A0A8S9RNV1"/>
<dbReference type="EMBL" id="QGKX02000095">
    <property type="protein sequence ID" value="KAF3574580.1"/>
    <property type="molecule type" value="Genomic_DNA"/>
</dbReference>